<evidence type="ECO:0000259" key="5">
    <source>
        <dbReference type="Pfam" id="PF04542"/>
    </source>
</evidence>
<gene>
    <name evidence="6" type="ORF">GCM10007913_41110</name>
</gene>
<evidence type="ECO:0000256" key="1">
    <source>
        <dbReference type="ARBA" id="ARBA00023015"/>
    </source>
</evidence>
<keyword evidence="1" id="KW-0805">Transcription regulation</keyword>
<keyword evidence="7" id="KW-1185">Reference proteome</keyword>
<evidence type="ECO:0000313" key="7">
    <source>
        <dbReference type="Proteomes" id="UP001161406"/>
    </source>
</evidence>
<protein>
    <submittedName>
        <fullName evidence="6">ECF subfamily RNA polymerase sigma-24 factor</fullName>
    </submittedName>
</protein>
<dbReference type="InterPro" id="IPR039425">
    <property type="entry name" value="RNA_pol_sigma-70-like"/>
</dbReference>
<dbReference type="SUPFAM" id="SSF88946">
    <property type="entry name" value="Sigma2 domain of RNA polymerase sigma factors"/>
    <property type="match status" value="1"/>
</dbReference>
<dbReference type="Gene3D" id="1.10.1740.10">
    <property type="match status" value="1"/>
</dbReference>
<name>A0ABQ5UKL9_9HYPH</name>
<sequence length="196" mass="21355">MRPSHYAQLLAIARRATRRADEADDLVQDALLEAVRTGRMIAGPQDMRWLAGIIRNRAKLAARGAGRARLRETHWHALRPEPAPAAETLDLSAVLSGLPPSLKAVAALTLAGHNRREIAYLLDLSDAALRQRIAALKRQLKGAGIAMPEGMPGLNLDLAYGRIRDALLPGLLRQGGIFASHDPDGHLFIVRRSQKP</sequence>
<dbReference type="InterPro" id="IPR013325">
    <property type="entry name" value="RNA_pol_sigma_r2"/>
</dbReference>
<reference evidence="6" key="1">
    <citation type="journal article" date="2014" name="Int. J. Syst. Evol. Microbiol.">
        <title>Complete genome of a new Firmicutes species belonging to the dominant human colonic microbiota ('Ruminococcus bicirculans') reveals two chromosomes and a selective capacity to utilize plant glucans.</title>
        <authorList>
            <consortium name="NISC Comparative Sequencing Program"/>
            <person name="Wegmann U."/>
            <person name="Louis P."/>
            <person name="Goesmann A."/>
            <person name="Henrissat B."/>
            <person name="Duncan S.H."/>
            <person name="Flint H.J."/>
        </authorList>
    </citation>
    <scope>NUCLEOTIDE SEQUENCE</scope>
    <source>
        <strain evidence="6">NBRC 103855</strain>
    </source>
</reference>
<keyword evidence="4" id="KW-0804">Transcription</keyword>
<comment type="caution">
    <text evidence="6">The sequence shown here is derived from an EMBL/GenBank/DDBJ whole genome shotgun (WGS) entry which is preliminary data.</text>
</comment>
<accession>A0ABQ5UKL9</accession>
<dbReference type="EMBL" id="BSNG01000004">
    <property type="protein sequence ID" value="GLQ12178.1"/>
    <property type="molecule type" value="Genomic_DNA"/>
</dbReference>
<feature type="domain" description="RNA polymerase sigma-70 region 2" evidence="5">
    <location>
        <begin position="4"/>
        <end position="67"/>
    </location>
</feature>
<keyword evidence="2" id="KW-0731">Sigma factor</keyword>
<evidence type="ECO:0000313" key="6">
    <source>
        <dbReference type="EMBL" id="GLQ12178.1"/>
    </source>
</evidence>
<dbReference type="InterPro" id="IPR007627">
    <property type="entry name" value="RNA_pol_sigma70_r2"/>
</dbReference>
<dbReference type="Proteomes" id="UP001161406">
    <property type="component" value="Unassembled WGS sequence"/>
</dbReference>
<proteinExistence type="predicted"/>
<dbReference type="Pfam" id="PF04542">
    <property type="entry name" value="Sigma70_r2"/>
    <property type="match status" value="1"/>
</dbReference>
<dbReference type="RefSeq" id="WP_284394024.1">
    <property type="nucleotide sequence ID" value="NZ_BSNG01000004.1"/>
</dbReference>
<organism evidence="6 7">
    <name type="scientific">Devosia yakushimensis</name>
    <dbReference type="NCBI Taxonomy" id="470028"/>
    <lineage>
        <taxon>Bacteria</taxon>
        <taxon>Pseudomonadati</taxon>
        <taxon>Pseudomonadota</taxon>
        <taxon>Alphaproteobacteria</taxon>
        <taxon>Hyphomicrobiales</taxon>
        <taxon>Devosiaceae</taxon>
        <taxon>Devosia</taxon>
    </lineage>
</organism>
<evidence type="ECO:0000256" key="3">
    <source>
        <dbReference type="ARBA" id="ARBA00023125"/>
    </source>
</evidence>
<reference evidence="6" key="2">
    <citation type="submission" date="2023-01" db="EMBL/GenBank/DDBJ databases">
        <title>Draft genome sequence of Devosia yakushimensis strain NBRC 103855.</title>
        <authorList>
            <person name="Sun Q."/>
            <person name="Mori K."/>
        </authorList>
    </citation>
    <scope>NUCLEOTIDE SEQUENCE</scope>
    <source>
        <strain evidence="6">NBRC 103855</strain>
    </source>
</reference>
<dbReference type="PANTHER" id="PTHR43133">
    <property type="entry name" value="RNA POLYMERASE ECF-TYPE SIGMA FACTO"/>
    <property type="match status" value="1"/>
</dbReference>
<evidence type="ECO:0000256" key="2">
    <source>
        <dbReference type="ARBA" id="ARBA00023082"/>
    </source>
</evidence>
<keyword evidence="3" id="KW-0238">DNA-binding</keyword>
<evidence type="ECO:0000256" key="4">
    <source>
        <dbReference type="ARBA" id="ARBA00023163"/>
    </source>
</evidence>
<dbReference type="PANTHER" id="PTHR43133:SF8">
    <property type="entry name" value="RNA POLYMERASE SIGMA FACTOR HI_1459-RELATED"/>
    <property type="match status" value="1"/>
</dbReference>